<evidence type="ECO:0000256" key="5">
    <source>
        <dbReference type="SAM" id="MobiDB-lite"/>
    </source>
</evidence>
<dbReference type="InterPro" id="IPR050090">
    <property type="entry name" value="Tyrosine_recombinase_XerCD"/>
</dbReference>
<gene>
    <name evidence="7" type="ORF">ABGN05_13850</name>
</gene>
<feature type="domain" description="Tyr recombinase" evidence="6">
    <location>
        <begin position="298"/>
        <end position="506"/>
    </location>
</feature>
<organism evidence="7 8">
    <name type="scientific">Aquibium pacificus</name>
    <dbReference type="NCBI Taxonomy" id="3153579"/>
    <lineage>
        <taxon>Bacteria</taxon>
        <taxon>Pseudomonadati</taxon>
        <taxon>Pseudomonadota</taxon>
        <taxon>Alphaproteobacteria</taxon>
        <taxon>Hyphomicrobiales</taxon>
        <taxon>Phyllobacteriaceae</taxon>
        <taxon>Aquibium</taxon>
    </lineage>
</organism>
<evidence type="ECO:0000259" key="6">
    <source>
        <dbReference type="PROSITE" id="PS51898"/>
    </source>
</evidence>
<dbReference type="SUPFAM" id="SSF56349">
    <property type="entry name" value="DNA breaking-rejoining enzymes"/>
    <property type="match status" value="1"/>
</dbReference>
<reference evidence="7 8" key="1">
    <citation type="submission" date="2024-05" db="EMBL/GenBank/DDBJ databases">
        <authorList>
            <person name="Jiang F."/>
        </authorList>
    </citation>
    <scope>NUCLEOTIDE SEQUENCE [LARGE SCALE GENOMIC DNA]</scope>
    <source>
        <strain evidence="7 8">LZ166</strain>
    </source>
</reference>
<accession>A0ABV3SJ02</accession>
<comment type="caution">
    <text evidence="7">The sequence shown here is derived from an EMBL/GenBank/DDBJ whole genome shotgun (WGS) entry which is preliminary data.</text>
</comment>
<dbReference type="Gene3D" id="1.10.443.10">
    <property type="entry name" value="Intergrase catalytic core"/>
    <property type="match status" value="1"/>
</dbReference>
<feature type="region of interest" description="Disordered" evidence="5">
    <location>
        <begin position="152"/>
        <end position="183"/>
    </location>
</feature>
<dbReference type="InterPro" id="IPR002104">
    <property type="entry name" value="Integrase_catalytic"/>
</dbReference>
<sequence length="539" mass="60354">MSRSSKRRELWGVSDTTTYTIAELAEASDRSVATISGWLKAGLTTIDDKKPAMIYGHVANAWHTSWWEKRKHSTLPGEFYCCGCREVCKPKPHSVRFVTRSTGGLNAEALCSRCGTRLNRGIKQCDLASFQDAVAAQLDGLGRFIESDTSSNSSRLRVDRHAGSTQSSQGKGHGRNATVPRNSGNERLKHAFFDHEVHAMGHDHKTIQSHRAGLLRFEEFCNFRDFGRISKAEAVAFKLRLKEKGLTLPVILANLAIVRRFLIWLGQRPGYRRSISVASIEFLNLTTKERRSCAGMERIVDCPSPGEVDRVLKLMPVRTPVERRDKAIVVMFGLTAIRSTALVTLRLKHIDLEHEIVYQPGREVSTKFSKNLTTVMIPIEPGWISLIREYVDFLRTEGFVDSDPLFPRADIGGIQATKVSFRPLSKEFLSDAQIINRVLKKAFIAAGLTPRKPHSFRHMHAKLADSRAASMGLAKAIAANLGHDRWTTTQENYGKLTLEERMKIIRSAFDGEAAPDIHQNEIAEFLKAAVEIAKKIRKG</sequence>
<evidence type="ECO:0000256" key="2">
    <source>
        <dbReference type="ARBA" id="ARBA00022908"/>
    </source>
</evidence>
<dbReference type="InterPro" id="IPR011010">
    <property type="entry name" value="DNA_brk_join_enz"/>
</dbReference>
<dbReference type="PANTHER" id="PTHR30349">
    <property type="entry name" value="PHAGE INTEGRASE-RELATED"/>
    <property type="match status" value="1"/>
</dbReference>
<proteinExistence type="inferred from homology"/>
<evidence type="ECO:0000256" key="3">
    <source>
        <dbReference type="ARBA" id="ARBA00023125"/>
    </source>
</evidence>
<evidence type="ECO:0000313" key="8">
    <source>
        <dbReference type="Proteomes" id="UP001556692"/>
    </source>
</evidence>
<dbReference type="CDD" id="cd00397">
    <property type="entry name" value="DNA_BRE_C"/>
    <property type="match status" value="1"/>
</dbReference>
<keyword evidence="3" id="KW-0238">DNA-binding</keyword>
<dbReference type="PROSITE" id="PS51898">
    <property type="entry name" value="TYR_RECOMBINASE"/>
    <property type="match status" value="1"/>
</dbReference>
<dbReference type="EMBL" id="JBDPGJ010000003">
    <property type="protein sequence ID" value="MEX0406751.1"/>
    <property type="molecule type" value="Genomic_DNA"/>
</dbReference>
<name>A0ABV3SJ02_9HYPH</name>
<dbReference type="Pfam" id="PF00589">
    <property type="entry name" value="Phage_integrase"/>
    <property type="match status" value="1"/>
</dbReference>
<dbReference type="PANTHER" id="PTHR30349:SF41">
    <property type="entry name" value="INTEGRASE_RECOMBINASE PROTEIN MJ0367-RELATED"/>
    <property type="match status" value="1"/>
</dbReference>
<evidence type="ECO:0000256" key="4">
    <source>
        <dbReference type="ARBA" id="ARBA00023172"/>
    </source>
</evidence>
<protein>
    <submittedName>
        <fullName evidence="7">Site-specific integrase</fullName>
    </submittedName>
</protein>
<comment type="similarity">
    <text evidence="1">Belongs to the 'phage' integrase family.</text>
</comment>
<dbReference type="InterPro" id="IPR013762">
    <property type="entry name" value="Integrase-like_cat_sf"/>
</dbReference>
<evidence type="ECO:0000256" key="1">
    <source>
        <dbReference type="ARBA" id="ARBA00008857"/>
    </source>
</evidence>
<dbReference type="RefSeq" id="WP_367954634.1">
    <property type="nucleotide sequence ID" value="NZ_JBDPGJ010000003.1"/>
</dbReference>
<keyword evidence="4" id="KW-0233">DNA recombination</keyword>
<dbReference type="Proteomes" id="UP001556692">
    <property type="component" value="Unassembled WGS sequence"/>
</dbReference>
<keyword evidence="8" id="KW-1185">Reference proteome</keyword>
<keyword evidence="2" id="KW-0229">DNA integration</keyword>
<evidence type="ECO:0000313" key="7">
    <source>
        <dbReference type="EMBL" id="MEX0406751.1"/>
    </source>
</evidence>